<proteinExistence type="predicted"/>
<name>A0A426ZP49_ENSVE</name>
<evidence type="ECO:0000313" key="2">
    <source>
        <dbReference type="EMBL" id="RRT65694.1"/>
    </source>
</evidence>
<dbReference type="Proteomes" id="UP000287651">
    <property type="component" value="Unassembled WGS sequence"/>
</dbReference>
<evidence type="ECO:0000256" key="1">
    <source>
        <dbReference type="SAM" id="MobiDB-lite"/>
    </source>
</evidence>
<organism evidence="2 3">
    <name type="scientific">Ensete ventricosum</name>
    <name type="common">Abyssinian banana</name>
    <name type="synonym">Musa ensete</name>
    <dbReference type="NCBI Taxonomy" id="4639"/>
    <lineage>
        <taxon>Eukaryota</taxon>
        <taxon>Viridiplantae</taxon>
        <taxon>Streptophyta</taxon>
        <taxon>Embryophyta</taxon>
        <taxon>Tracheophyta</taxon>
        <taxon>Spermatophyta</taxon>
        <taxon>Magnoliopsida</taxon>
        <taxon>Liliopsida</taxon>
        <taxon>Zingiberales</taxon>
        <taxon>Musaceae</taxon>
        <taxon>Ensete</taxon>
    </lineage>
</organism>
<dbReference type="EMBL" id="AMZH03005728">
    <property type="protein sequence ID" value="RRT65694.1"/>
    <property type="molecule type" value="Genomic_DNA"/>
</dbReference>
<dbReference type="AlphaFoldDB" id="A0A426ZP49"/>
<protein>
    <submittedName>
        <fullName evidence="2">Uncharacterized protein</fullName>
    </submittedName>
</protein>
<comment type="caution">
    <text evidence="2">The sequence shown here is derived from an EMBL/GenBank/DDBJ whole genome shotgun (WGS) entry which is preliminary data.</text>
</comment>
<feature type="region of interest" description="Disordered" evidence="1">
    <location>
        <begin position="1"/>
        <end position="22"/>
    </location>
</feature>
<accession>A0A426ZP49</accession>
<reference evidence="2 3" key="1">
    <citation type="journal article" date="2014" name="Agronomy (Basel)">
        <title>A Draft Genome Sequence for Ensete ventricosum, the Drought-Tolerant Tree Against Hunger.</title>
        <authorList>
            <person name="Harrison J."/>
            <person name="Moore K.A."/>
            <person name="Paszkiewicz K."/>
            <person name="Jones T."/>
            <person name="Grant M."/>
            <person name="Ambacheew D."/>
            <person name="Muzemil S."/>
            <person name="Studholme D.J."/>
        </authorList>
    </citation>
    <scope>NUCLEOTIDE SEQUENCE [LARGE SCALE GENOMIC DNA]</scope>
</reference>
<evidence type="ECO:0000313" key="3">
    <source>
        <dbReference type="Proteomes" id="UP000287651"/>
    </source>
</evidence>
<sequence>MTAAPLPPTTGGRELSEPPSDGISNLRFSNHSDLLLVSSWDKVNNSLNIHASNTGNLTLCHWGLVFSSLSSPVLSLPDPLLLRVFVCTMPGRTFSRGSSCMLAPPSMIQQGSTPVPIIQLEGACKQCPSDAFCFSCYFSGTKTL</sequence>
<gene>
    <name evidence="2" type="ORF">B296_00010784</name>
</gene>